<protein>
    <submittedName>
        <fullName evidence="1">Uncharacterized protein</fullName>
    </submittedName>
</protein>
<dbReference type="Proteomes" id="UP000054485">
    <property type="component" value="Unassembled WGS sequence"/>
</dbReference>
<reference evidence="2" key="2">
    <citation type="submission" date="2015-01" db="EMBL/GenBank/DDBJ databases">
        <title>Evolutionary Origins and Diversification of the Mycorrhizal Mutualists.</title>
        <authorList>
            <consortium name="DOE Joint Genome Institute"/>
            <consortium name="Mycorrhizal Genomics Consortium"/>
            <person name="Kohler A."/>
            <person name="Kuo A."/>
            <person name="Nagy L.G."/>
            <person name="Floudas D."/>
            <person name="Copeland A."/>
            <person name="Barry K.W."/>
            <person name="Cichocki N."/>
            <person name="Veneault-Fourrey C."/>
            <person name="LaButti K."/>
            <person name="Lindquist E.A."/>
            <person name="Lipzen A."/>
            <person name="Lundell T."/>
            <person name="Morin E."/>
            <person name="Murat C."/>
            <person name="Riley R."/>
            <person name="Ohm R."/>
            <person name="Sun H."/>
            <person name="Tunlid A."/>
            <person name="Henrissat B."/>
            <person name="Grigoriev I.V."/>
            <person name="Hibbett D.S."/>
            <person name="Martin F."/>
        </authorList>
    </citation>
    <scope>NUCLEOTIDE SEQUENCE [LARGE SCALE GENOMIC DNA]</scope>
    <source>
        <strain evidence="2">UH-Slu-Lm8-n1</strain>
    </source>
</reference>
<name>A0A0D0AB20_9AGAM</name>
<accession>A0A0D0AB20</accession>
<keyword evidence="2" id="KW-1185">Reference proteome</keyword>
<dbReference type="AlphaFoldDB" id="A0A0D0AB20"/>
<evidence type="ECO:0000313" key="1">
    <source>
        <dbReference type="EMBL" id="KIK31427.1"/>
    </source>
</evidence>
<proteinExistence type="predicted"/>
<organism evidence="1 2">
    <name type="scientific">Suillus luteus UH-Slu-Lm8-n1</name>
    <dbReference type="NCBI Taxonomy" id="930992"/>
    <lineage>
        <taxon>Eukaryota</taxon>
        <taxon>Fungi</taxon>
        <taxon>Dikarya</taxon>
        <taxon>Basidiomycota</taxon>
        <taxon>Agaricomycotina</taxon>
        <taxon>Agaricomycetes</taxon>
        <taxon>Agaricomycetidae</taxon>
        <taxon>Boletales</taxon>
        <taxon>Suillineae</taxon>
        <taxon>Suillaceae</taxon>
        <taxon>Suillus</taxon>
    </lineage>
</organism>
<sequence>MSSQLRVGHIYNPPTAGKDATIFDWFSRTQYTVETLEGSFVKVAHVLPLQANVSTMDTENAYESVYMVGHIPSLSEYH</sequence>
<gene>
    <name evidence="1" type="ORF">CY34DRAFT_19938</name>
</gene>
<dbReference type="InParanoid" id="A0A0D0AB20"/>
<reference evidence="1 2" key="1">
    <citation type="submission" date="2014-04" db="EMBL/GenBank/DDBJ databases">
        <authorList>
            <consortium name="DOE Joint Genome Institute"/>
            <person name="Kuo A."/>
            <person name="Ruytinx J."/>
            <person name="Rineau F."/>
            <person name="Colpaert J."/>
            <person name="Kohler A."/>
            <person name="Nagy L.G."/>
            <person name="Floudas D."/>
            <person name="Copeland A."/>
            <person name="Barry K.W."/>
            <person name="Cichocki N."/>
            <person name="Veneault-Fourrey C."/>
            <person name="LaButti K."/>
            <person name="Lindquist E.A."/>
            <person name="Lipzen A."/>
            <person name="Lundell T."/>
            <person name="Morin E."/>
            <person name="Murat C."/>
            <person name="Sun H."/>
            <person name="Tunlid A."/>
            <person name="Henrissat B."/>
            <person name="Grigoriev I.V."/>
            <person name="Hibbett D.S."/>
            <person name="Martin F."/>
            <person name="Nordberg H.P."/>
            <person name="Cantor M.N."/>
            <person name="Hua S.X."/>
        </authorList>
    </citation>
    <scope>NUCLEOTIDE SEQUENCE [LARGE SCALE GENOMIC DNA]</scope>
    <source>
        <strain evidence="1 2">UH-Slu-Lm8-n1</strain>
    </source>
</reference>
<dbReference type="HOGENOM" id="CLU_2623640_0_0_1"/>
<evidence type="ECO:0000313" key="2">
    <source>
        <dbReference type="Proteomes" id="UP000054485"/>
    </source>
</evidence>
<dbReference type="OrthoDB" id="2671707at2759"/>
<dbReference type="EMBL" id="KN837011">
    <property type="protein sequence ID" value="KIK31427.1"/>
    <property type="molecule type" value="Genomic_DNA"/>
</dbReference>